<keyword evidence="3" id="KW-0285">Flavoprotein</keyword>
<evidence type="ECO:0000313" key="8">
    <source>
        <dbReference type="Proteomes" id="UP001422759"/>
    </source>
</evidence>
<comment type="caution">
    <text evidence="7">The sequence shown here is derived from an EMBL/GenBank/DDBJ whole genome shotgun (WGS) entry which is preliminary data.</text>
</comment>
<keyword evidence="4" id="KW-0274">FAD</keyword>
<feature type="domain" description="FAD-binding PCMH-type" evidence="6">
    <location>
        <begin position="92"/>
        <end position="262"/>
    </location>
</feature>
<dbReference type="PANTHER" id="PTHR42973">
    <property type="entry name" value="BINDING OXIDOREDUCTASE, PUTATIVE (AFU_ORTHOLOGUE AFUA_1G17690)-RELATED"/>
    <property type="match status" value="1"/>
</dbReference>
<dbReference type="InterPro" id="IPR016169">
    <property type="entry name" value="FAD-bd_PCMH_sub2"/>
</dbReference>
<keyword evidence="8" id="KW-1185">Reference proteome</keyword>
<dbReference type="EMBL" id="BAAANT010000006">
    <property type="protein sequence ID" value="GAA2136354.1"/>
    <property type="molecule type" value="Genomic_DNA"/>
</dbReference>
<dbReference type="InterPro" id="IPR006311">
    <property type="entry name" value="TAT_signal"/>
</dbReference>
<dbReference type="PROSITE" id="PS51387">
    <property type="entry name" value="FAD_PCMH"/>
    <property type="match status" value="1"/>
</dbReference>
<evidence type="ECO:0000313" key="7">
    <source>
        <dbReference type="EMBL" id="GAA2136354.1"/>
    </source>
</evidence>
<comment type="cofactor">
    <cofactor evidence="1">
        <name>FAD</name>
        <dbReference type="ChEBI" id="CHEBI:57692"/>
    </cofactor>
</comment>
<sequence length="515" mass="52806">MTIDRRRFLAALGAGGAVLVAGAQRAAALDRAGPGTGAGGPSAVDAWPARARSGAVLPPDWQALRTRLDGRLLLPADQGYGEARLGYNELNDGQFPAAVARCTSPSDVRACLDVARGHGIPIAARSGGHSYLGYSVPAGGLVMDLRPMARVRVRPDGTAVVGAGARLIEVYAALAQAGRLLPAGSCPTVGIGGLALGGGIGVLARKYGLTCDRLAAAQVVTADSSLLEASPDSEPDLYWALRGGGGGNFGVVCEFTFRTEPAPGLTVFSLGFPAGSATAVVGAWQQWIAGTPFEMWTTCQLSGGDPPSCRIVGCYVGAESEANQLLDQLFAAAGVQPSTRSVLPKNYLDAMKYMAGCANDTIAQCHLVSEGGVLPRSSFVAVSRMLGPTALDAGRVTDLMAGRTGVDLLLDSLGGAVSQLAPDATAFPHRSSLASAQVYASATAAGQAAVTESVDAVRDGLAELGATGAYVNYIDATLPDWGRAYYGANLDRLQSVSRRYDPDAVFAFPQSVTCG</sequence>
<name>A0ABN2Z3U6_9ACTN</name>
<dbReference type="InterPro" id="IPR012951">
    <property type="entry name" value="BBE"/>
</dbReference>
<dbReference type="InterPro" id="IPR016166">
    <property type="entry name" value="FAD-bd_PCMH"/>
</dbReference>
<protein>
    <submittedName>
        <fullName evidence="7">FAD-binding oxidoreductase</fullName>
    </submittedName>
</protein>
<organism evidence="7 8">
    <name type="scientific">Kitasatospora kazusensis</name>
    <dbReference type="NCBI Taxonomy" id="407974"/>
    <lineage>
        <taxon>Bacteria</taxon>
        <taxon>Bacillati</taxon>
        <taxon>Actinomycetota</taxon>
        <taxon>Actinomycetes</taxon>
        <taxon>Kitasatosporales</taxon>
        <taxon>Streptomycetaceae</taxon>
        <taxon>Kitasatospora</taxon>
    </lineage>
</organism>
<dbReference type="PROSITE" id="PS51318">
    <property type="entry name" value="TAT"/>
    <property type="match status" value="1"/>
</dbReference>
<evidence type="ECO:0000259" key="6">
    <source>
        <dbReference type="PROSITE" id="PS51387"/>
    </source>
</evidence>
<evidence type="ECO:0000256" key="3">
    <source>
        <dbReference type="ARBA" id="ARBA00022630"/>
    </source>
</evidence>
<evidence type="ECO:0000256" key="1">
    <source>
        <dbReference type="ARBA" id="ARBA00001974"/>
    </source>
</evidence>
<dbReference type="Gene3D" id="3.30.43.10">
    <property type="entry name" value="Uridine Diphospho-n-acetylenolpyruvylglucosamine Reductase, domain 2"/>
    <property type="match status" value="1"/>
</dbReference>
<dbReference type="InterPro" id="IPR016167">
    <property type="entry name" value="FAD-bd_PCMH_sub1"/>
</dbReference>
<dbReference type="SUPFAM" id="SSF56176">
    <property type="entry name" value="FAD-binding/transporter-associated domain-like"/>
    <property type="match status" value="1"/>
</dbReference>
<dbReference type="InterPro" id="IPR006093">
    <property type="entry name" value="Oxy_OxRdtase_FAD_BS"/>
</dbReference>
<proteinExistence type="inferred from homology"/>
<comment type="similarity">
    <text evidence="2">Belongs to the oxygen-dependent FAD-linked oxidoreductase family.</text>
</comment>
<accession>A0ABN2Z3U6</accession>
<dbReference type="Gene3D" id="3.30.465.10">
    <property type="match status" value="1"/>
</dbReference>
<evidence type="ECO:0000256" key="2">
    <source>
        <dbReference type="ARBA" id="ARBA00005466"/>
    </source>
</evidence>
<dbReference type="PANTHER" id="PTHR42973:SF39">
    <property type="entry name" value="FAD-BINDING PCMH-TYPE DOMAIN-CONTAINING PROTEIN"/>
    <property type="match status" value="1"/>
</dbReference>
<dbReference type="Gene3D" id="3.40.462.20">
    <property type="match status" value="1"/>
</dbReference>
<dbReference type="InterPro" id="IPR036318">
    <property type="entry name" value="FAD-bd_PCMH-like_sf"/>
</dbReference>
<dbReference type="Proteomes" id="UP001422759">
    <property type="component" value="Unassembled WGS sequence"/>
</dbReference>
<dbReference type="RefSeq" id="WP_344462222.1">
    <property type="nucleotide sequence ID" value="NZ_BAAANT010000006.1"/>
</dbReference>
<dbReference type="InterPro" id="IPR050416">
    <property type="entry name" value="FAD-linked_Oxidoreductase"/>
</dbReference>
<dbReference type="Pfam" id="PF01565">
    <property type="entry name" value="FAD_binding_4"/>
    <property type="match status" value="1"/>
</dbReference>
<keyword evidence="5" id="KW-0560">Oxidoreductase</keyword>
<gene>
    <name evidence="7" type="ORF">GCM10009760_15800</name>
</gene>
<dbReference type="PROSITE" id="PS00862">
    <property type="entry name" value="OX2_COVAL_FAD"/>
    <property type="match status" value="1"/>
</dbReference>
<reference evidence="7 8" key="1">
    <citation type="journal article" date="2019" name="Int. J. Syst. Evol. Microbiol.">
        <title>The Global Catalogue of Microorganisms (GCM) 10K type strain sequencing project: providing services to taxonomists for standard genome sequencing and annotation.</title>
        <authorList>
            <consortium name="The Broad Institute Genomics Platform"/>
            <consortium name="The Broad Institute Genome Sequencing Center for Infectious Disease"/>
            <person name="Wu L."/>
            <person name="Ma J."/>
        </authorList>
    </citation>
    <scope>NUCLEOTIDE SEQUENCE [LARGE SCALE GENOMIC DNA]</scope>
    <source>
        <strain evidence="7 8">JCM 14560</strain>
    </source>
</reference>
<dbReference type="InterPro" id="IPR006094">
    <property type="entry name" value="Oxid_FAD_bind_N"/>
</dbReference>
<evidence type="ECO:0000256" key="4">
    <source>
        <dbReference type="ARBA" id="ARBA00022827"/>
    </source>
</evidence>
<dbReference type="Pfam" id="PF08031">
    <property type="entry name" value="BBE"/>
    <property type="match status" value="1"/>
</dbReference>
<evidence type="ECO:0000256" key="5">
    <source>
        <dbReference type="ARBA" id="ARBA00023002"/>
    </source>
</evidence>